<reference evidence="1 2" key="1">
    <citation type="submission" date="2013-12" db="EMBL/GenBank/DDBJ databases">
        <title>Draft genome of the parsitic nematode Ancylostoma duodenale.</title>
        <authorList>
            <person name="Mitreva M."/>
        </authorList>
    </citation>
    <scope>NUCLEOTIDE SEQUENCE [LARGE SCALE GENOMIC DNA]</scope>
    <source>
        <strain evidence="1 2">Zhejiang</strain>
    </source>
</reference>
<protein>
    <recommendedName>
        <fullName evidence="3">Dipeptidylpeptidase IV N-terminal domain-containing protein</fullName>
    </recommendedName>
</protein>
<dbReference type="OrthoDB" id="16520at2759"/>
<dbReference type="EMBL" id="KN768972">
    <property type="protein sequence ID" value="KIH46558.1"/>
    <property type="molecule type" value="Genomic_DNA"/>
</dbReference>
<dbReference type="Proteomes" id="UP000054047">
    <property type="component" value="Unassembled WGS sequence"/>
</dbReference>
<name>A0A0C2BRU8_9BILA</name>
<accession>A0A0C2BRU8</accession>
<evidence type="ECO:0000313" key="1">
    <source>
        <dbReference type="EMBL" id="KIH46558.1"/>
    </source>
</evidence>
<proteinExistence type="predicted"/>
<evidence type="ECO:0008006" key="3">
    <source>
        <dbReference type="Google" id="ProtNLM"/>
    </source>
</evidence>
<organism evidence="1 2">
    <name type="scientific">Ancylostoma duodenale</name>
    <dbReference type="NCBI Taxonomy" id="51022"/>
    <lineage>
        <taxon>Eukaryota</taxon>
        <taxon>Metazoa</taxon>
        <taxon>Ecdysozoa</taxon>
        <taxon>Nematoda</taxon>
        <taxon>Chromadorea</taxon>
        <taxon>Rhabditida</taxon>
        <taxon>Rhabditina</taxon>
        <taxon>Rhabditomorpha</taxon>
        <taxon>Strongyloidea</taxon>
        <taxon>Ancylostomatidae</taxon>
        <taxon>Ancylostomatinae</taxon>
        <taxon>Ancylostoma</taxon>
    </lineage>
</organism>
<gene>
    <name evidence="1" type="ORF">ANCDUO_23389</name>
</gene>
<keyword evidence="2" id="KW-1185">Reference proteome</keyword>
<feature type="non-terminal residue" evidence="1">
    <location>
        <position position="1"/>
    </location>
</feature>
<dbReference type="Gene3D" id="2.140.10.30">
    <property type="entry name" value="Dipeptidylpeptidase IV, N-terminal domain"/>
    <property type="match status" value="1"/>
</dbReference>
<dbReference type="AlphaFoldDB" id="A0A0C2BRU8"/>
<sequence length="132" mass="15398">AVWWSVKGQKFAFLSREKTKEKSVYLTSPESSFASKHWFAVIPETTSTRSVVELPYPKTHEERLPTYVVNIWDKETRKLKRMDVQLRDNTYGDSLHRIPLPVWSEVDSDERRRTACCDVGKQTSDAHFGDHL</sequence>
<evidence type="ECO:0000313" key="2">
    <source>
        <dbReference type="Proteomes" id="UP000054047"/>
    </source>
</evidence>